<proteinExistence type="inferred from homology"/>
<dbReference type="RefSeq" id="WP_168149983.1">
    <property type="nucleotide sequence ID" value="NZ_JAAVXB010000018.1"/>
</dbReference>
<comment type="function">
    <text evidence="7 8">Binds directly to 23S ribosomal RNA and is necessary for the in vitro assembly process of the 50S ribosomal subunit. It is not involved in the protein synthesizing functions of that subunit.</text>
</comment>
<evidence type="ECO:0000313" key="10">
    <source>
        <dbReference type="Proteomes" id="UP000653472"/>
    </source>
</evidence>
<dbReference type="GO" id="GO:0019843">
    <property type="term" value="F:rRNA binding"/>
    <property type="evidence" value="ECO:0007669"/>
    <property type="project" value="UniProtKB-UniRule"/>
</dbReference>
<evidence type="ECO:0000313" key="9">
    <source>
        <dbReference type="EMBL" id="NKF24673.1"/>
    </source>
</evidence>
<reference evidence="9" key="1">
    <citation type="submission" date="2020-03" db="EMBL/GenBank/DDBJ databases">
        <title>Solimonas marina sp. nov., isolated from deep seawater of the Pacific Ocean.</title>
        <authorList>
            <person name="Liu X."/>
            <person name="Lai Q."/>
            <person name="Sun F."/>
            <person name="Gai Y."/>
            <person name="Li G."/>
            <person name="Shao Z."/>
        </authorList>
    </citation>
    <scope>NUCLEOTIDE SEQUENCE</scope>
    <source>
        <strain evidence="9">C16B3</strain>
    </source>
</reference>
<evidence type="ECO:0000256" key="6">
    <source>
        <dbReference type="ARBA" id="ARBA00035172"/>
    </source>
</evidence>
<evidence type="ECO:0000256" key="5">
    <source>
        <dbReference type="ARBA" id="ARBA00023274"/>
    </source>
</evidence>
<evidence type="ECO:0000256" key="8">
    <source>
        <dbReference type="RuleBase" id="RU000560"/>
    </source>
</evidence>
<dbReference type="GO" id="GO:0006412">
    <property type="term" value="P:translation"/>
    <property type="evidence" value="ECO:0007669"/>
    <property type="project" value="InterPro"/>
</dbReference>
<dbReference type="HAMAP" id="MF_00382">
    <property type="entry name" value="Ribosomal_bL20"/>
    <property type="match status" value="1"/>
</dbReference>
<dbReference type="GO" id="GO:1990904">
    <property type="term" value="C:ribonucleoprotein complex"/>
    <property type="evidence" value="ECO:0007669"/>
    <property type="project" value="UniProtKB-KW"/>
</dbReference>
<evidence type="ECO:0000256" key="7">
    <source>
        <dbReference type="HAMAP-Rule" id="MF_00382"/>
    </source>
</evidence>
<dbReference type="Pfam" id="PF00453">
    <property type="entry name" value="Ribosomal_L20"/>
    <property type="match status" value="1"/>
</dbReference>
<dbReference type="PANTHER" id="PTHR10986">
    <property type="entry name" value="39S RIBOSOMAL PROTEIN L20"/>
    <property type="match status" value="1"/>
</dbReference>
<dbReference type="PRINTS" id="PR00062">
    <property type="entry name" value="RIBOSOMALL20"/>
</dbReference>
<keyword evidence="3 7" id="KW-0694">RNA-binding</keyword>
<dbReference type="CDD" id="cd07026">
    <property type="entry name" value="Ribosomal_L20"/>
    <property type="match status" value="1"/>
</dbReference>
<gene>
    <name evidence="7 9" type="primary">rplT</name>
    <name evidence="9" type="ORF">G7Y82_20390</name>
</gene>
<dbReference type="SUPFAM" id="SSF74731">
    <property type="entry name" value="Ribosomal protein L20"/>
    <property type="match status" value="1"/>
</dbReference>
<keyword evidence="10" id="KW-1185">Reference proteome</keyword>
<keyword evidence="5 7" id="KW-0687">Ribonucleoprotein</keyword>
<dbReference type="FunFam" id="1.10.1900.20:FF:000001">
    <property type="entry name" value="50S ribosomal protein L20"/>
    <property type="match status" value="1"/>
</dbReference>
<dbReference type="Proteomes" id="UP000653472">
    <property type="component" value="Unassembled WGS sequence"/>
</dbReference>
<protein>
    <recommendedName>
        <fullName evidence="6 7">Large ribosomal subunit protein bL20</fullName>
    </recommendedName>
</protein>
<dbReference type="GO" id="GO:0003735">
    <property type="term" value="F:structural constituent of ribosome"/>
    <property type="evidence" value="ECO:0007669"/>
    <property type="project" value="InterPro"/>
</dbReference>
<dbReference type="EMBL" id="JAAVXB010000018">
    <property type="protein sequence ID" value="NKF24673.1"/>
    <property type="molecule type" value="Genomic_DNA"/>
</dbReference>
<keyword evidence="2 7" id="KW-0699">rRNA-binding</keyword>
<evidence type="ECO:0000256" key="4">
    <source>
        <dbReference type="ARBA" id="ARBA00022980"/>
    </source>
</evidence>
<organism evidence="9 10">
    <name type="scientific">Solimonas marina</name>
    <dbReference type="NCBI Taxonomy" id="2714601"/>
    <lineage>
        <taxon>Bacteria</taxon>
        <taxon>Pseudomonadati</taxon>
        <taxon>Pseudomonadota</taxon>
        <taxon>Gammaproteobacteria</taxon>
        <taxon>Nevskiales</taxon>
        <taxon>Nevskiaceae</taxon>
        <taxon>Solimonas</taxon>
    </lineage>
</organism>
<dbReference type="InterPro" id="IPR005813">
    <property type="entry name" value="Ribosomal_bL20"/>
</dbReference>
<keyword evidence="4 7" id="KW-0689">Ribosomal protein</keyword>
<dbReference type="NCBIfam" id="TIGR01032">
    <property type="entry name" value="rplT_bact"/>
    <property type="match status" value="1"/>
</dbReference>
<dbReference type="GO" id="GO:0000027">
    <property type="term" value="P:ribosomal large subunit assembly"/>
    <property type="evidence" value="ECO:0007669"/>
    <property type="project" value="UniProtKB-UniRule"/>
</dbReference>
<dbReference type="Gene3D" id="1.10.1900.20">
    <property type="entry name" value="Ribosomal protein L20"/>
    <property type="match status" value="1"/>
</dbReference>
<accession>A0A969WDN0</accession>
<comment type="caution">
    <text evidence="9">The sequence shown here is derived from an EMBL/GenBank/DDBJ whole genome shotgun (WGS) entry which is preliminary data.</text>
</comment>
<evidence type="ECO:0000256" key="3">
    <source>
        <dbReference type="ARBA" id="ARBA00022884"/>
    </source>
</evidence>
<evidence type="ECO:0000256" key="2">
    <source>
        <dbReference type="ARBA" id="ARBA00022730"/>
    </source>
</evidence>
<sequence length="121" mass="13377">MARVKRGVTARAKHKKVLKQAKGYYGAKSRQFRSAKEQVIKSGQYAYRDRRVKKRDFRSLWIIRIGAATKELGLSYSRFINGLAKAGVALDRKVLADLAIHDKAAFASLVAQAKASLGIAA</sequence>
<name>A0A969WDN0_9GAMM</name>
<dbReference type="InterPro" id="IPR035566">
    <property type="entry name" value="Ribosomal_protein_bL20_C"/>
</dbReference>
<dbReference type="Gene3D" id="6.10.160.10">
    <property type="match status" value="1"/>
</dbReference>
<comment type="similarity">
    <text evidence="1 7 8">Belongs to the bacterial ribosomal protein bL20 family.</text>
</comment>
<dbReference type="GO" id="GO:0005840">
    <property type="term" value="C:ribosome"/>
    <property type="evidence" value="ECO:0007669"/>
    <property type="project" value="UniProtKB-KW"/>
</dbReference>
<evidence type="ECO:0000256" key="1">
    <source>
        <dbReference type="ARBA" id="ARBA00007698"/>
    </source>
</evidence>
<dbReference type="AlphaFoldDB" id="A0A969WDN0"/>